<accession>A0ABR2GL32</accession>
<name>A0ABR2GL32_9EUKA</name>
<feature type="compositionally biased region" description="Basic and acidic residues" evidence="1">
    <location>
        <begin position="99"/>
        <end position="125"/>
    </location>
</feature>
<feature type="region of interest" description="Disordered" evidence="1">
    <location>
        <begin position="1"/>
        <end position="142"/>
    </location>
</feature>
<sequence>MAPLSTNSITAPQSKRPLAPKPRNTSQEDLFSFNLISMTIQKVKKRPISERRSLPHSKTKATSAPLMPSIVAQKPLITSPVKTIKPARTSKKKVGQRGKKSDKNDRKSDSSSKSENSDSESSNKSEEEEEEENGENERSKFDLYKVMKKLYEKQEKAAADLSKKQMGEVAKLKKLREVTKQEKVILDTFHNQIDERYKQEGDQCHQLHEQQLQELKLFEEMPNSVDLQHNDPNDI</sequence>
<feature type="compositionally biased region" description="Polar residues" evidence="1">
    <location>
        <begin position="23"/>
        <end position="40"/>
    </location>
</feature>
<comment type="caution">
    <text evidence="2">The sequence shown here is derived from an EMBL/GenBank/DDBJ whole genome shotgun (WGS) entry which is preliminary data.</text>
</comment>
<evidence type="ECO:0000313" key="3">
    <source>
        <dbReference type="EMBL" id="KAK8837434.1"/>
    </source>
</evidence>
<keyword evidence="4" id="KW-1185">Reference proteome</keyword>
<proteinExistence type="predicted"/>
<dbReference type="Proteomes" id="UP001470230">
    <property type="component" value="Unassembled WGS sequence"/>
</dbReference>
<evidence type="ECO:0000256" key="1">
    <source>
        <dbReference type="SAM" id="MobiDB-lite"/>
    </source>
</evidence>
<reference evidence="2 4" key="1">
    <citation type="submission" date="2024-04" db="EMBL/GenBank/DDBJ databases">
        <title>Tritrichomonas musculus Genome.</title>
        <authorList>
            <person name="Alves-Ferreira E."/>
            <person name="Grigg M."/>
            <person name="Lorenzi H."/>
            <person name="Galac M."/>
        </authorList>
    </citation>
    <scope>NUCLEOTIDE SEQUENCE [LARGE SCALE GENOMIC DNA]</scope>
    <source>
        <strain evidence="2 4">EAF2021</strain>
    </source>
</reference>
<evidence type="ECO:0000313" key="2">
    <source>
        <dbReference type="EMBL" id="KAK8834645.1"/>
    </source>
</evidence>
<feature type="compositionally biased region" description="Polar residues" evidence="1">
    <location>
        <begin position="1"/>
        <end position="13"/>
    </location>
</feature>
<feature type="compositionally biased region" description="Basic residues" evidence="1">
    <location>
        <begin position="88"/>
        <end position="98"/>
    </location>
</feature>
<organism evidence="2 4">
    <name type="scientific">Tritrichomonas musculus</name>
    <dbReference type="NCBI Taxonomy" id="1915356"/>
    <lineage>
        <taxon>Eukaryota</taxon>
        <taxon>Metamonada</taxon>
        <taxon>Parabasalia</taxon>
        <taxon>Tritrichomonadida</taxon>
        <taxon>Tritrichomonadidae</taxon>
        <taxon>Tritrichomonas</taxon>
    </lineage>
</organism>
<protein>
    <submittedName>
        <fullName evidence="2">Uncharacterized protein</fullName>
    </submittedName>
</protein>
<dbReference type="EMBL" id="JAPFFF010000059">
    <property type="protein sequence ID" value="KAK8837434.1"/>
    <property type="molecule type" value="Genomic_DNA"/>
</dbReference>
<evidence type="ECO:0000313" key="4">
    <source>
        <dbReference type="Proteomes" id="UP001470230"/>
    </source>
</evidence>
<gene>
    <name evidence="2" type="ORF">M9Y10_026551</name>
    <name evidence="3" type="ORF">M9Y10_036429</name>
</gene>
<dbReference type="EMBL" id="JAPFFF010000347">
    <property type="protein sequence ID" value="KAK8834645.1"/>
    <property type="molecule type" value="Genomic_DNA"/>
</dbReference>